<protein>
    <submittedName>
        <fullName evidence="3">Trp biosynthesis-associated membrane protein</fullName>
    </submittedName>
</protein>
<feature type="transmembrane region" description="Helical" evidence="2">
    <location>
        <begin position="91"/>
        <end position="112"/>
    </location>
</feature>
<gene>
    <name evidence="3" type="ORF">H9622_11220</name>
</gene>
<dbReference type="Proteomes" id="UP000602532">
    <property type="component" value="Unassembled WGS sequence"/>
</dbReference>
<evidence type="ECO:0000313" key="4">
    <source>
        <dbReference type="Proteomes" id="UP000602532"/>
    </source>
</evidence>
<evidence type="ECO:0000256" key="1">
    <source>
        <dbReference type="SAM" id="MobiDB-lite"/>
    </source>
</evidence>
<feature type="transmembrane region" description="Helical" evidence="2">
    <location>
        <begin position="146"/>
        <end position="169"/>
    </location>
</feature>
<name>A0ABR8X4G8_9MICO</name>
<evidence type="ECO:0000313" key="3">
    <source>
        <dbReference type="EMBL" id="MBD8024159.1"/>
    </source>
</evidence>
<sequence>MTGAAAPASRDYSEGVTRRARLVAVVATLLCGAIGVVSSTQTWLVVVLGDSAGRTLEVPGASAIPVLAPLSLAVLALGGALSIVGSVLRYAFGALTVVIAVLLTWATAQVALAAPVSAVSSTVTEATGITGESAVAGLLDSITSTAWPVVTLVVWILLIGAGVFTLATAHRWRSGGRRYRTEDAAPAAGPAGSRPHDAIDSWDDLSRGEDPTA</sequence>
<feature type="region of interest" description="Disordered" evidence="1">
    <location>
        <begin position="179"/>
        <end position="213"/>
    </location>
</feature>
<dbReference type="EMBL" id="JACSPM010000003">
    <property type="protein sequence ID" value="MBD8024159.1"/>
    <property type="molecule type" value="Genomic_DNA"/>
</dbReference>
<evidence type="ECO:0000256" key="2">
    <source>
        <dbReference type="SAM" id="Phobius"/>
    </source>
</evidence>
<keyword evidence="2" id="KW-0472">Membrane</keyword>
<proteinExistence type="predicted"/>
<comment type="caution">
    <text evidence="3">The sequence shown here is derived from an EMBL/GenBank/DDBJ whole genome shotgun (WGS) entry which is preliminary data.</text>
</comment>
<feature type="transmembrane region" description="Helical" evidence="2">
    <location>
        <begin position="66"/>
        <end position="84"/>
    </location>
</feature>
<keyword evidence="4" id="KW-1185">Reference proteome</keyword>
<feature type="transmembrane region" description="Helical" evidence="2">
    <location>
        <begin position="22"/>
        <end position="46"/>
    </location>
</feature>
<organism evidence="3 4">
    <name type="scientific">Microbacterium gallinarum</name>
    <dbReference type="NCBI Taxonomy" id="2762209"/>
    <lineage>
        <taxon>Bacteria</taxon>
        <taxon>Bacillati</taxon>
        <taxon>Actinomycetota</taxon>
        <taxon>Actinomycetes</taxon>
        <taxon>Micrococcales</taxon>
        <taxon>Microbacteriaceae</taxon>
        <taxon>Microbacterium</taxon>
    </lineage>
</organism>
<reference evidence="3 4" key="1">
    <citation type="submission" date="2020-08" db="EMBL/GenBank/DDBJ databases">
        <title>A Genomic Blueprint of the Chicken Gut Microbiome.</title>
        <authorList>
            <person name="Gilroy R."/>
            <person name="Ravi A."/>
            <person name="Getino M."/>
            <person name="Pursley I."/>
            <person name="Horton D.L."/>
            <person name="Alikhan N.-F."/>
            <person name="Baker D."/>
            <person name="Gharbi K."/>
            <person name="Hall N."/>
            <person name="Watson M."/>
            <person name="Adriaenssens E.M."/>
            <person name="Foster-Nyarko E."/>
            <person name="Jarju S."/>
            <person name="Secka A."/>
            <person name="Antonio M."/>
            <person name="Oren A."/>
            <person name="Chaudhuri R."/>
            <person name="La Ragione R.M."/>
            <person name="Hildebrand F."/>
            <person name="Pallen M.J."/>
        </authorList>
    </citation>
    <scope>NUCLEOTIDE SEQUENCE [LARGE SCALE GENOMIC DNA]</scope>
    <source>
        <strain evidence="3 4">Sa1CUA4</strain>
    </source>
</reference>
<feature type="compositionally biased region" description="Basic and acidic residues" evidence="1">
    <location>
        <begin position="194"/>
        <end position="213"/>
    </location>
</feature>
<accession>A0ABR8X4G8</accession>
<keyword evidence="2" id="KW-0812">Transmembrane</keyword>
<keyword evidence="2" id="KW-1133">Transmembrane helix</keyword>
<dbReference type="Pfam" id="PF09534">
    <property type="entry name" value="Trp_oprn_chp"/>
    <property type="match status" value="1"/>
</dbReference>
<dbReference type="InterPro" id="IPR019051">
    <property type="entry name" value="Trp_biosyn_TM_oprn/chp"/>
</dbReference>